<accession>A0A843X0L1</accession>
<organism evidence="5 6">
    <name type="scientific">Colocasia esculenta</name>
    <name type="common">Wild taro</name>
    <name type="synonym">Arum esculentum</name>
    <dbReference type="NCBI Taxonomy" id="4460"/>
    <lineage>
        <taxon>Eukaryota</taxon>
        <taxon>Viridiplantae</taxon>
        <taxon>Streptophyta</taxon>
        <taxon>Embryophyta</taxon>
        <taxon>Tracheophyta</taxon>
        <taxon>Spermatophyta</taxon>
        <taxon>Magnoliopsida</taxon>
        <taxon>Liliopsida</taxon>
        <taxon>Araceae</taxon>
        <taxon>Aroideae</taxon>
        <taxon>Colocasieae</taxon>
        <taxon>Colocasia</taxon>
    </lineage>
</organism>
<keyword evidence="4" id="KW-1133">Transmembrane helix</keyword>
<evidence type="ECO:0000256" key="2">
    <source>
        <dbReference type="ARBA" id="ARBA00023306"/>
    </source>
</evidence>
<protein>
    <submittedName>
        <fullName evidence="5">Uncharacterized protein</fullName>
    </submittedName>
</protein>
<dbReference type="PANTHER" id="PTHR33142">
    <property type="entry name" value="CYCLIN-DEPENDENT PROTEIN KINASE INHIBITOR SMR13"/>
    <property type="match status" value="1"/>
</dbReference>
<dbReference type="OrthoDB" id="1840446at2759"/>
<evidence type="ECO:0000256" key="1">
    <source>
        <dbReference type="ARBA" id="ARBA00023013"/>
    </source>
</evidence>
<reference evidence="5" key="1">
    <citation type="submission" date="2017-07" db="EMBL/GenBank/DDBJ databases">
        <title>Taro Niue Genome Assembly and Annotation.</title>
        <authorList>
            <person name="Atibalentja N."/>
            <person name="Keating K."/>
            <person name="Fields C.J."/>
        </authorList>
    </citation>
    <scope>NUCLEOTIDE SEQUENCE</scope>
    <source>
        <strain evidence="5">Niue_2</strain>
        <tissue evidence="5">Leaf</tissue>
    </source>
</reference>
<evidence type="ECO:0000313" key="6">
    <source>
        <dbReference type="Proteomes" id="UP000652761"/>
    </source>
</evidence>
<feature type="region of interest" description="Disordered" evidence="3">
    <location>
        <begin position="1"/>
        <end position="135"/>
    </location>
</feature>
<dbReference type="Proteomes" id="UP000652761">
    <property type="component" value="Unassembled WGS sequence"/>
</dbReference>
<evidence type="ECO:0000256" key="4">
    <source>
        <dbReference type="SAM" id="Phobius"/>
    </source>
</evidence>
<keyword evidence="6" id="KW-1185">Reference proteome</keyword>
<dbReference type="GO" id="GO:0004860">
    <property type="term" value="F:protein kinase inhibitor activity"/>
    <property type="evidence" value="ECO:0007669"/>
    <property type="project" value="UniProtKB-KW"/>
</dbReference>
<gene>
    <name evidence="5" type="ORF">Taro_047237</name>
</gene>
<evidence type="ECO:0000256" key="3">
    <source>
        <dbReference type="SAM" id="MobiDB-lite"/>
    </source>
</evidence>
<sequence>MVTLSVLGEGPSVPLCPIPATGTLSSGGPPLPPVPLEDPRGPAAPFSAHSNKPLDTSPESPVNIGLSLESGVETSKSSSPSRKKKEADPFEGGLAKPDMAPSGRGRRRRKNSQRRWCPPCRKKAKKLTEDPKAATKKKACKPVASNLDTDDGLIPSGCCTPKDERFRIPKCTSCPPAPMKRRPAATGGHCSPQRRPAISFFTPPDLELFFCLRAKVKGGAMGGIFVLDSKISPPMNSTFRGPFYQWNQSSFFFHHTHMYTHTPLLFLVLSLLPFLSPFYF</sequence>
<dbReference type="PANTHER" id="PTHR33142:SF8">
    <property type="entry name" value="CYCLIN-DEPENDENT PROTEIN KINASE INHIBITOR SMR9"/>
    <property type="match status" value="1"/>
</dbReference>
<name>A0A843X0L1_COLES</name>
<dbReference type="GO" id="GO:0032875">
    <property type="term" value="P:regulation of DNA endoreduplication"/>
    <property type="evidence" value="ECO:0007669"/>
    <property type="project" value="InterPro"/>
</dbReference>
<dbReference type="AlphaFoldDB" id="A0A843X0L1"/>
<comment type="caution">
    <text evidence="5">The sequence shown here is derived from an EMBL/GenBank/DDBJ whole genome shotgun (WGS) entry which is preliminary data.</text>
</comment>
<keyword evidence="4" id="KW-0812">Transmembrane</keyword>
<evidence type="ECO:0000313" key="5">
    <source>
        <dbReference type="EMBL" id="MQM14306.1"/>
    </source>
</evidence>
<feature type="transmembrane region" description="Helical" evidence="4">
    <location>
        <begin position="258"/>
        <end position="279"/>
    </location>
</feature>
<keyword evidence="2" id="KW-0131">Cell cycle</keyword>
<dbReference type="InterPro" id="IPR040389">
    <property type="entry name" value="SMR"/>
</dbReference>
<feature type="compositionally biased region" description="Polar residues" evidence="3">
    <location>
        <begin position="48"/>
        <end position="60"/>
    </location>
</feature>
<dbReference type="GO" id="GO:0005634">
    <property type="term" value="C:nucleus"/>
    <property type="evidence" value="ECO:0007669"/>
    <property type="project" value="TreeGrafter"/>
</dbReference>
<keyword evidence="1" id="KW-0649">Protein kinase inhibitor</keyword>
<proteinExistence type="predicted"/>
<keyword evidence="4" id="KW-0472">Membrane</keyword>
<feature type="compositionally biased region" description="Basic residues" evidence="3">
    <location>
        <begin position="104"/>
        <end position="113"/>
    </location>
</feature>
<dbReference type="EMBL" id="NMUH01006041">
    <property type="protein sequence ID" value="MQM14306.1"/>
    <property type="molecule type" value="Genomic_DNA"/>
</dbReference>